<feature type="non-terminal residue" evidence="1">
    <location>
        <position position="1"/>
    </location>
</feature>
<sequence>LTTIEVILHGQARLEEQWDTKLVRLEALLGINAPTMSKIKTRRSILESRLWKVHFSVLVVKSMRILMMRRR</sequence>
<comment type="caution">
    <text evidence="1">The sequence shown here is derived from an EMBL/GenBank/DDBJ whole genome shotgun (WGS) entry which is preliminary data.</text>
</comment>
<dbReference type="EMBL" id="CAMGYJ010000008">
    <property type="protein sequence ID" value="CAI0462735.1"/>
    <property type="molecule type" value="Genomic_DNA"/>
</dbReference>
<name>A0AAV0NWJ2_9ROSI</name>
<organism evidence="1 2">
    <name type="scientific">Linum tenue</name>
    <dbReference type="NCBI Taxonomy" id="586396"/>
    <lineage>
        <taxon>Eukaryota</taxon>
        <taxon>Viridiplantae</taxon>
        <taxon>Streptophyta</taxon>
        <taxon>Embryophyta</taxon>
        <taxon>Tracheophyta</taxon>
        <taxon>Spermatophyta</taxon>
        <taxon>Magnoliopsida</taxon>
        <taxon>eudicotyledons</taxon>
        <taxon>Gunneridae</taxon>
        <taxon>Pentapetalae</taxon>
        <taxon>rosids</taxon>
        <taxon>fabids</taxon>
        <taxon>Malpighiales</taxon>
        <taxon>Linaceae</taxon>
        <taxon>Linum</taxon>
    </lineage>
</organism>
<accession>A0AAV0NWJ2</accession>
<evidence type="ECO:0000313" key="1">
    <source>
        <dbReference type="EMBL" id="CAI0462735.1"/>
    </source>
</evidence>
<dbReference type="AlphaFoldDB" id="A0AAV0NWJ2"/>
<proteinExistence type="predicted"/>
<dbReference type="Proteomes" id="UP001154282">
    <property type="component" value="Unassembled WGS sequence"/>
</dbReference>
<protein>
    <submittedName>
        <fullName evidence="1">Uncharacterized protein</fullName>
    </submittedName>
</protein>
<reference evidence="1" key="1">
    <citation type="submission" date="2022-08" db="EMBL/GenBank/DDBJ databases">
        <authorList>
            <person name="Gutierrez-Valencia J."/>
        </authorList>
    </citation>
    <scope>NUCLEOTIDE SEQUENCE</scope>
</reference>
<evidence type="ECO:0000313" key="2">
    <source>
        <dbReference type="Proteomes" id="UP001154282"/>
    </source>
</evidence>
<gene>
    <name evidence="1" type="ORF">LITE_LOCUS35490</name>
</gene>
<keyword evidence="2" id="KW-1185">Reference proteome</keyword>